<protein>
    <submittedName>
        <fullName evidence="2">Hydroxyacylglutathione hydrolase</fullName>
    </submittedName>
</protein>
<accession>A0A4Q1HM20</accession>
<dbReference type="InterPro" id="IPR036188">
    <property type="entry name" value="FAD/NAD-bd_sf"/>
</dbReference>
<organism evidence="2 3">
    <name type="scientific">Achromobacter aloeverae</name>
    <dbReference type="NCBI Taxonomy" id="1750518"/>
    <lineage>
        <taxon>Bacteria</taxon>
        <taxon>Pseudomonadati</taxon>
        <taxon>Pseudomonadota</taxon>
        <taxon>Betaproteobacteria</taxon>
        <taxon>Burkholderiales</taxon>
        <taxon>Alcaligenaceae</taxon>
        <taxon>Achromobacter</taxon>
    </lineage>
</organism>
<name>A0A4Q1HM20_9BURK</name>
<proteinExistence type="predicted"/>
<dbReference type="Proteomes" id="UP000290849">
    <property type="component" value="Unassembled WGS sequence"/>
</dbReference>
<keyword evidence="2" id="KW-0378">Hydrolase</keyword>
<sequence>MNTLNGTQGRSMTESLKLAIVGGGSVAVSFLAQFLRAWPGPVAGLDAGRRLEVVLFEPRAEVGPGTAYQDDSASNLLNIPVGRMSALARVPGDFLDWLRARDPAWLREQGVDEATPSSFLPRPVFGHYLRDLHRDCLALAARKGVRVERVAAAVVGVWPARIEGEGGGDGLGAIVLAADGTRIDAHRVVLCNGNLPSTAFEALGALPGYFNSPYPVADLTARIGADDAVAIVGTSLSAIDAIAALAARGHRGPVFSVSRNGRLPSVRSPHNRTVKLPDLPLPEPDGRVTLDGVLDSLRRALREEGGIEEPDDILGLPGPARTALDAEIARSQAGPRPWQAVAAATNDRIEHIWHALDDSERRRFHRDWRTLWMARRATFPMRNALTVQGLLKRGQLRVEAGFRDVRYDAARGLFEIACGTAEGGGTLGAPWLVNATSFSMDVEGTSDPLVKRLLADGHARAHPLGGFDQDFETGCLRDADGRIVSQVSVLGSLAAGTYFWTTSMEVNARLALGQAERLAREMRVAMERPMTRTA</sequence>
<gene>
    <name evidence="2" type="ORF">C7R54_10460</name>
</gene>
<dbReference type="PANTHER" id="PTHR40254">
    <property type="entry name" value="BLR0577 PROTEIN"/>
    <property type="match status" value="1"/>
</dbReference>
<comment type="caution">
    <text evidence="2">The sequence shown here is derived from an EMBL/GenBank/DDBJ whole genome shotgun (WGS) entry which is preliminary data.</text>
</comment>
<keyword evidence="3" id="KW-1185">Reference proteome</keyword>
<dbReference type="InterPro" id="IPR038732">
    <property type="entry name" value="HpyO/CreE_NAD-binding"/>
</dbReference>
<dbReference type="AlphaFoldDB" id="A0A4Q1HM20"/>
<dbReference type="PANTHER" id="PTHR40254:SF1">
    <property type="entry name" value="BLR0577 PROTEIN"/>
    <property type="match status" value="1"/>
</dbReference>
<feature type="domain" description="FAD-dependent urate hydroxylase HpyO/Asp monooxygenase CreE-like FAD/NAD(P)-binding" evidence="1">
    <location>
        <begin position="19"/>
        <end position="194"/>
    </location>
</feature>
<evidence type="ECO:0000313" key="3">
    <source>
        <dbReference type="Proteomes" id="UP000290849"/>
    </source>
</evidence>
<dbReference type="Pfam" id="PF13454">
    <property type="entry name" value="NAD_binding_9"/>
    <property type="match status" value="1"/>
</dbReference>
<reference evidence="2 3" key="1">
    <citation type="journal article" date="2017" name="Int. J. Syst. Evol. Microbiol.">
        <title>Achromobacter aloeverae sp. nov., isolated from the root of Aloe vera (L.) Burm.f.</title>
        <authorList>
            <person name="Kuncharoen N."/>
            <person name="Muramatsu Y."/>
            <person name="Shibata C."/>
            <person name="Kamakura Y."/>
            <person name="Nakagawa Y."/>
            <person name="Tanasupawat S."/>
        </authorList>
    </citation>
    <scope>NUCLEOTIDE SEQUENCE [LARGE SCALE GENOMIC DNA]</scope>
    <source>
        <strain evidence="2 3">AVA-1</strain>
    </source>
</reference>
<dbReference type="GO" id="GO:0016787">
    <property type="term" value="F:hydrolase activity"/>
    <property type="evidence" value="ECO:0007669"/>
    <property type="project" value="UniProtKB-KW"/>
</dbReference>
<evidence type="ECO:0000259" key="1">
    <source>
        <dbReference type="Pfam" id="PF13454"/>
    </source>
</evidence>
<evidence type="ECO:0000313" key="2">
    <source>
        <dbReference type="EMBL" id="RXN91543.1"/>
    </source>
</evidence>
<dbReference type="InterPro" id="IPR052189">
    <property type="entry name" value="L-asp_N-monooxygenase_NS-form"/>
</dbReference>
<dbReference type="Gene3D" id="3.50.50.60">
    <property type="entry name" value="FAD/NAD(P)-binding domain"/>
    <property type="match status" value="1"/>
</dbReference>
<dbReference type="EMBL" id="PYAL01000002">
    <property type="protein sequence ID" value="RXN91543.1"/>
    <property type="molecule type" value="Genomic_DNA"/>
</dbReference>
<dbReference type="SUPFAM" id="SSF51905">
    <property type="entry name" value="FAD/NAD(P)-binding domain"/>
    <property type="match status" value="1"/>
</dbReference>